<protein>
    <recommendedName>
        <fullName evidence="3">DNA methylase N-4/N-6 domain-containing protein</fullName>
    </recommendedName>
</protein>
<dbReference type="PANTHER" id="PTHR13370:SF3">
    <property type="entry name" value="TRNA (GUANINE(10)-N2)-METHYLTRANSFERASE HOMOLOG"/>
    <property type="match status" value="1"/>
</dbReference>
<dbReference type="PRINTS" id="PR00508">
    <property type="entry name" value="S21N4MTFRASE"/>
</dbReference>
<gene>
    <name evidence="4" type="ORF">METZ01_LOCUS150832</name>
</gene>
<dbReference type="GO" id="GO:0008170">
    <property type="term" value="F:N-methyltransferase activity"/>
    <property type="evidence" value="ECO:0007669"/>
    <property type="project" value="InterPro"/>
</dbReference>
<reference evidence="4" key="1">
    <citation type="submission" date="2018-05" db="EMBL/GenBank/DDBJ databases">
        <authorList>
            <person name="Lanie J.A."/>
            <person name="Ng W.-L."/>
            <person name="Kazmierczak K.M."/>
            <person name="Andrzejewski T.M."/>
            <person name="Davidsen T.M."/>
            <person name="Wayne K.J."/>
            <person name="Tettelin H."/>
            <person name="Glass J.I."/>
            <person name="Rusch D."/>
            <person name="Podicherti R."/>
            <person name="Tsui H.-C.T."/>
            <person name="Winkler M.E."/>
        </authorList>
    </citation>
    <scope>NUCLEOTIDE SEQUENCE</scope>
</reference>
<dbReference type="Pfam" id="PF01555">
    <property type="entry name" value="N6_N4_Mtase"/>
    <property type="match status" value="1"/>
</dbReference>
<dbReference type="PANTHER" id="PTHR13370">
    <property type="entry name" value="RNA METHYLASE-RELATED"/>
    <property type="match status" value="1"/>
</dbReference>
<evidence type="ECO:0000313" key="4">
    <source>
        <dbReference type="EMBL" id="SVA97978.1"/>
    </source>
</evidence>
<dbReference type="AlphaFoldDB" id="A0A382A8U7"/>
<dbReference type="Gene3D" id="3.40.50.150">
    <property type="entry name" value="Vaccinia Virus protein VP39"/>
    <property type="match status" value="2"/>
</dbReference>
<dbReference type="SUPFAM" id="SSF53335">
    <property type="entry name" value="S-adenosyl-L-methionine-dependent methyltransferases"/>
    <property type="match status" value="1"/>
</dbReference>
<dbReference type="EMBL" id="UINC01024414">
    <property type="protein sequence ID" value="SVA97978.1"/>
    <property type="molecule type" value="Genomic_DNA"/>
</dbReference>
<accession>A0A382A8U7</accession>
<dbReference type="InterPro" id="IPR001091">
    <property type="entry name" value="RM_Methyltransferase"/>
</dbReference>
<feature type="domain" description="DNA methylase N-4/N-6" evidence="3">
    <location>
        <begin position="22"/>
        <end position="98"/>
    </location>
</feature>
<evidence type="ECO:0000259" key="3">
    <source>
        <dbReference type="Pfam" id="PF01555"/>
    </source>
</evidence>
<dbReference type="GO" id="GO:0003677">
    <property type="term" value="F:DNA binding"/>
    <property type="evidence" value="ECO:0007669"/>
    <property type="project" value="InterPro"/>
</dbReference>
<evidence type="ECO:0000256" key="1">
    <source>
        <dbReference type="ARBA" id="ARBA00022603"/>
    </source>
</evidence>
<dbReference type="InterPro" id="IPR002941">
    <property type="entry name" value="DNA_methylase_N4/N6"/>
</dbReference>
<dbReference type="InterPro" id="IPR029063">
    <property type="entry name" value="SAM-dependent_MTases_sf"/>
</dbReference>
<dbReference type="GO" id="GO:0032259">
    <property type="term" value="P:methylation"/>
    <property type="evidence" value="ECO:0007669"/>
    <property type="project" value="UniProtKB-KW"/>
</dbReference>
<organism evidence="4">
    <name type="scientific">marine metagenome</name>
    <dbReference type="NCBI Taxonomy" id="408172"/>
    <lineage>
        <taxon>unclassified sequences</taxon>
        <taxon>metagenomes</taxon>
        <taxon>ecological metagenomes</taxon>
    </lineage>
</organism>
<keyword evidence="1" id="KW-0489">Methyltransferase</keyword>
<dbReference type="GO" id="GO:0005737">
    <property type="term" value="C:cytoplasm"/>
    <property type="evidence" value="ECO:0007669"/>
    <property type="project" value="TreeGrafter"/>
</dbReference>
<keyword evidence="2" id="KW-0808">Transferase</keyword>
<proteinExistence type="predicted"/>
<sequence length="419" mass="46000">MIRHGGTDVSISDAVVAKSVSQESWDYPDVDTQHLTHGIHRYSGKFIPQIASRAIKILTKPGELVLDPYCGSGTTLLEAALLGRGAVGLDLNPLAVLIAAAKTTRIRIDLLESLVASVHVDLSFLDLERPRLPRDAGLDGTDLRCAAVRDRRLTDEWFTKWYEPGVLEELLMIDHLVSRVENPQLRNVARVAFSDILRRCSRAHSGYPNVMFDRNAPARSAPGPLFLRTLRSICRTVASLWSSSADLENVVVKQGTASKLSVADDSVDAIITHPPYVGSIPYAEYQALSLKWIGADSKALDRALTGGRRLASDVVGRFRQSYGEMWLECARVLRPGRCAFVMVGNPVVRGGTVDLALMSTELAHLAGLQLVTEAQRQGINRRANKMGMEHLLFFRKPGDRLRAKRRAAVADSSSTPCQS</sequence>
<name>A0A382A8U7_9ZZZZ</name>
<evidence type="ECO:0000256" key="2">
    <source>
        <dbReference type="ARBA" id="ARBA00022679"/>
    </source>
</evidence>